<feature type="coiled-coil region" evidence="5">
    <location>
        <begin position="319"/>
        <end position="346"/>
    </location>
</feature>
<gene>
    <name evidence="7" type="ORF">EB796_001805</name>
</gene>
<dbReference type="Proteomes" id="UP000593567">
    <property type="component" value="Unassembled WGS sequence"/>
</dbReference>
<name>A0A7J7KP04_BUGNE</name>
<dbReference type="PRINTS" id="PR00511">
    <property type="entry name" value="TEKTIN"/>
</dbReference>
<dbReference type="GO" id="GO:0060294">
    <property type="term" value="P:cilium movement involved in cell motility"/>
    <property type="evidence" value="ECO:0007669"/>
    <property type="project" value="UniProtKB-UniRule"/>
</dbReference>
<keyword evidence="4" id="KW-0282">Flagellum</keyword>
<comment type="similarity">
    <text evidence="1 4">Belongs to the tektin family.</text>
</comment>
<dbReference type="InterPro" id="IPR000435">
    <property type="entry name" value="Tektins"/>
</dbReference>
<evidence type="ECO:0000256" key="5">
    <source>
        <dbReference type="SAM" id="Coils"/>
    </source>
</evidence>
<keyword evidence="8" id="KW-1185">Reference proteome</keyword>
<dbReference type="GO" id="GO:0015630">
    <property type="term" value="C:microtubule cytoskeleton"/>
    <property type="evidence" value="ECO:0007669"/>
    <property type="project" value="UniProtKB-UniRule"/>
</dbReference>
<evidence type="ECO:0000256" key="3">
    <source>
        <dbReference type="ARBA" id="ARBA00023054"/>
    </source>
</evidence>
<keyword evidence="3 5" id="KW-0175">Coiled coil</keyword>
<evidence type="ECO:0000313" key="8">
    <source>
        <dbReference type="Proteomes" id="UP000593567"/>
    </source>
</evidence>
<evidence type="ECO:0000256" key="1">
    <source>
        <dbReference type="ARBA" id="ARBA00007209"/>
    </source>
</evidence>
<organism evidence="7 8">
    <name type="scientific">Bugula neritina</name>
    <name type="common">Brown bryozoan</name>
    <name type="synonym">Sertularia neritina</name>
    <dbReference type="NCBI Taxonomy" id="10212"/>
    <lineage>
        <taxon>Eukaryota</taxon>
        <taxon>Metazoa</taxon>
        <taxon>Spiralia</taxon>
        <taxon>Lophotrochozoa</taxon>
        <taxon>Bryozoa</taxon>
        <taxon>Gymnolaemata</taxon>
        <taxon>Cheilostomatida</taxon>
        <taxon>Flustrina</taxon>
        <taxon>Buguloidea</taxon>
        <taxon>Bugulidae</taxon>
        <taxon>Bugula</taxon>
    </lineage>
</organism>
<reference evidence="7" key="1">
    <citation type="submission" date="2020-06" db="EMBL/GenBank/DDBJ databases">
        <title>Draft genome of Bugula neritina, a colonial animal packing powerful symbionts and potential medicines.</title>
        <authorList>
            <person name="Rayko M."/>
        </authorList>
    </citation>
    <scope>NUCLEOTIDE SEQUENCE [LARGE SCALE GENOMIC DNA]</scope>
    <source>
        <strain evidence="7">Kwan_BN1</strain>
    </source>
</reference>
<keyword evidence="4" id="KW-0969">Cilium</keyword>
<keyword evidence="2" id="KW-0963">Cytoplasm</keyword>
<dbReference type="OrthoDB" id="5788000at2759"/>
<dbReference type="GO" id="GO:0005634">
    <property type="term" value="C:nucleus"/>
    <property type="evidence" value="ECO:0007669"/>
    <property type="project" value="TreeGrafter"/>
</dbReference>
<dbReference type="GO" id="GO:0005930">
    <property type="term" value="C:axoneme"/>
    <property type="evidence" value="ECO:0007669"/>
    <property type="project" value="UniProtKB-SubCell"/>
</dbReference>
<sequence>MASGTVMSSGAIGPGSTLMTREMPPERPTLQTQGSVLLEKVYQGNTGNDMGISTMGYRSAKYNPSEWHESNYAKYYQAFVDRDNAERIRHESLRTEKETEATTNKVQNDVTKALGERLHDIHFWKSELEREINDILGETDLLLAQKKRLDHALLATEVPMHIATDNLNCRQRRQGIDLVQDEVELSLLKEVEIINNVQDLLRKTIKETEKQIKLNRDAKQNLEMDWSDKKEAHEIDTACFNLRNGHTNKQFHPGAARYQEIQSTPESWAQFTHDNIVAAENERMASIQLRTLIDNVLNDTSRDMVEQCDVVDTAFAKRVEELEDAKAKMEENLKKVCDDISRQEGNIADLKKAIRDKEDPMKVAQTRLYNRESRPGVELCRDEVQKKLIDEVAEIQKSIDALMAQLQDAEASLKQLQDDRMTLEKEISIKKNSIFIDKNKCMTHRTRYPTTMKLQGYNQ</sequence>
<accession>A0A7J7KP04</accession>
<dbReference type="PANTHER" id="PTHR19960">
    <property type="entry name" value="TEKTIN"/>
    <property type="match status" value="1"/>
</dbReference>
<dbReference type="Pfam" id="PF03148">
    <property type="entry name" value="Tektin"/>
    <property type="match status" value="1"/>
</dbReference>
<keyword evidence="4" id="KW-0966">Cell projection</keyword>
<dbReference type="InterPro" id="IPR048256">
    <property type="entry name" value="Tektin-like"/>
</dbReference>
<proteinExistence type="inferred from homology"/>
<feature type="coiled-coil region" evidence="5">
    <location>
        <begin position="385"/>
        <end position="433"/>
    </location>
</feature>
<comment type="caution">
    <text evidence="7">The sequence shown here is derived from an EMBL/GenBank/DDBJ whole genome shotgun (WGS) entry which is preliminary data.</text>
</comment>
<evidence type="ECO:0000256" key="6">
    <source>
        <dbReference type="SAM" id="MobiDB-lite"/>
    </source>
</evidence>
<protein>
    <recommendedName>
        <fullName evidence="4">Tektin</fullName>
    </recommendedName>
</protein>
<dbReference type="EMBL" id="VXIV02000201">
    <property type="protein sequence ID" value="KAF6039882.1"/>
    <property type="molecule type" value="Genomic_DNA"/>
</dbReference>
<evidence type="ECO:0000256" key="2">
    <source>
        <dbReference type="ARBA" id="ARBA00022490"/>
    </source>
</evidence>
<comment type="subcellular location">
    <subcellularLocation>
        <location evidence="4">Cytoplasm</location>
        <location evidence="4">Cytoskeleton</location>
        <location evidence="4">Cilium axoneme</location>
    </subcellularLocation>
</comment>
<dbReference type="GO" id="GO:0036126">
    <property type="term" value="C:sperm flagellum"/>
    <property type="evidence" value="ECO:0007669"/>
    <property type="project" value="TreeGrafter"/>
</dbReference>
<evidence type="ECO:0000256" key="4">
    <source>
        <dbReference type="RuleBase" id="RU367040"/>
    </source>
</evidence>
<dbReference type="PANTHER" id="PTHR19960:SF12">
    <property type="entry name" value="TEKTIN-4"/>
    <property type="match status" value="1"/>
</dbReference>
<dbReference type="GO" id="GO:0060271">
    <property type="term" value="P:cilium assembly"/>
    <property type="evidence" value="ECO:0007669"/>
    <property type="project" value="UniProtKB-UniRule"/>
</dbReference>
<evidence type="ECO:0000313" key="7">
    <source>
        <dbReference type="EMBL" id="KAF6039882.1"/>
    </source>
</evidence>
<feature type="region of interest" description="Disordered" evidence="6">
    <location>
        <begin position="1"/>
        <end position="32"/>
    </location>
</feature>
<dbReference type="AlphaFoldDB" id="A0A7J7KP04"/>